<dbReference type="PROSITE" id="PS51819">
    <property type="entry name" value="VOC"/>
    <property type="match status" value="1"/>
</dbReference>
<evidence type="ECO:0000313" key="2">
    <source>
        <dbReference type="EMBL" id="RUQ97641.1"/>
    </source>
</evidence>
<evidence type="ECO:0000259" key="1">
    <source>
        <dbReference type="PROSITE" id="PS51819"/>
    </source>
</evidence>
<reference evidence="2 3" key="1">
    <citation type="submission" date="2018-12" db="EMBL/GenBank/DDBJ databases">
        <authorList>
            <person name="Li F."/>
        </authorList>
    </citation>
    <scope>NUCLEOTIDE SEQUENCE [LARGE SCALE GENOMIC DNA]</scope>
    <source>
        <strain evidence="2 3">EGI 6500705</strain>
    </source>
</reference>
<dbReference type="PANTHER" id="PTHR36503:SF1">
    <property type="entry name" value="BLR2520 PROTEIN"/>
    <property type="match status" value="1"/>
</dbReference>
<dbReference type="OrthoDB" id="9798430at2"/>
<evidence type="ECO:0000313" key="3">
    <source>
        <dbReference type="Proteomes" id="UP000274909"/>
    </source>
</evidence>
<organism evidence="2 3">
    <name type="scientific">Labedella endophytica</name>
    <dbReference type="NCBI Taxonomy" id="1523160"/>
    <lineage>
        <taxon>Bacteria</taxon>
        <taxon>Bacillati</taxon>
        <taxon>Actinomycetota</taxon>
        <taxon>Actinomycetes</taxon>
        <taxon>Micrococcales</taxon>
        <taxon>Microbacteriaceae</taxon>
        <taxon>Labedella</taxon>
    </lineage>
</organism>
<dbReference type="PANTHER" id="PTHR36503">
    <property type="entry name" value="BLR2520 PROTEIN"/>
    <property type="match status" value="1"/>
</dbReference>
<name>A0A3S0X861_9MICO</name>
<gene>
    <name evidence="2" type="ORF">ELQ94_15915</name>
</gene>
<dbReference type="Gene3D" id="3.10.180.10">
    <property type="entry name" value="2,3-Dihydroxybiphenyl 1,2-Dioxygenase, domain 1"/>
    <property type="match status" value="1"/>
</dbReference>
<dbReference type="InterPro" id="IPR029068">
    <property type="entry name" value="Glyas_Bleomycin-R_OHBP_Dase"/>
</dbReference>
<dbReference type="Proteomes" id="UP000274909">
    <property type="component" value="Unassembled WGS sequence"/>
</dbReference>
<comment type="caution">
    <text evidence="2">The sequence shown here is derived from an EMBL/GenBank/DDBJ whole genome shotgun (WGS) entry which is preliminary data.</text>
</comment>
<dbReference type="AlphaFoldDB" id="A0A3S0X861"/>
<keyword evidence="3" id="KW-1185">Reference proteome</keyword>
<dbReference type="SUPFAM" id="SSF54593">
    <property type="entry name" value="Glyoxalase/Bleomycin resistance protein/Dihydroxybiphenyl dioxygenase"/>
    <property type="match status" value="1"/>
</dbReference>
<sequence>MRQDVHFVTLSTPDLDAARGFYVDGLQWTPLIDVPDEILFFQIAPGLVLGLFDAAKFAEDTGADVPVPASGVTLAHNVGSADEVTEMADRAITAGGSIVVPPEPGAFGGIFHAIVRDPNGVLWEIAHNPGWHVTDEGTVSFD</sequence>
<dbReference type="InterPro" id="IPR004360">
    <property type="entry name" value="Glyas_Fos-R_dOase_dom"/>
</dbReference>
<accession>A0A3S0X861</accession>
<proteinExistence type="predicted"/>
<protein>
    <submittedName>
        <fullName evidence="2">VOC family protein</fullName>
    </submittedName>
</protein>
<dbReference type="InterPro" id="IPR037523">
    <property type="entry name" value="VOC_core"/>
</dbReference>
<dbReference type="EMBL" id="RZGZ01000005">
    <property type="protein sequence ID" value="RUQ97641.1"/>
    <property type="molecule type" value="Genomic_DNA"/>
</dbReference>
<feature type="domain" description="VOC" evidence="1">
    <location>
        <begin position="4"/>
        <end position="128"/>
    </location>
</feature>
<dbReference type="Pfam" id="PF00903">
    <property type="entry name" value="Glyoxalase"/>
    <property type="match status" value="1"/>
</dbReference>
<dbReference type="RefSeq" id="WP_127051351.1">
    <property type="nucleotide sequence ID" value="NZ_RZGZ01000005.1"/>
</dbReference>